<gene>
    <name evidence="1" type="ORF">TanjilG_21662</name>
</gene>
<accession>A0A1J7FNH8</accession>
<protein>
    <submittedName>
        <fullName evidence="1">Uncharacterized protein</fullName>
    </submittedName>
</protein>
<organism evidence="1 2">
    <name type="scientific">Lupinus angustifolius</name>
    <name type="common">Narrow-leaved blue lupine</name>
    <dbReference type="NCBI Taxonomy" id="3871"/>
    <lineage>
        <taxon>Eukaryota</taxon>
        <taxon>Viridiplantae</taxon>
        <taxon>Streptophyta</taxon>
        <taxon>Embryophyta</taxon>
        <taxon>Tracheophyta</taxon>
        <taxon>Spermatophyta</taxon>
        <taxon>Magnoliopsida</taxon>
        <taxon>eudicotyledons</taxon>
        <taxon>Gunneridae</taxon>
        <taxon>Pentapetalae</taxon>
        <taxon>rosids</taxon>
        <taxon>fabids</taxon>
        <taxon>Fabales</taxon>
        <taxon>Fabaceae</taxon>
        <taxon>Papilionoideae</taxon>
        <taxon>50 kb inversion clade</taxon>
        <taxon>genistoids sensu lato</taxon>
        <taxon>core genistoids</taxon>
        <taxon>Genisteae</taxon>
        <taxon>Lupinus</taxon>
    </lineage>
</organism>
<dbReference type="Proteomes" id="UP000188354">
    <property type="component" value="Unassembled WGS sequence"/>
</dbReference>
<dbReference type="OMA" id="CYKGMSG"/>
<evidence type="ECO:0000313" key="1">
    <source>
        <dbReference type="EMBL" id="OIV89463.1"/>
    </source>
</evidence>
<keyword evidence="2" id="KW-1185">Reference proteome</keyword>
<evidence type="ECO:0000313" key="2">
    <source>
        <dbReference type="Proteomes" id="UP000188354"/>
    </source>
</evidence>
<dbReference type="STRING" id="3871.A0A1J7FNH8"/>
<name>A0A1J7FNH8_LUPAN</name>
<proteinExistence type="predicted"/>
<sequence>MAAAGDVLRQILPEDGAAGELHVLAVDNSHVDRTVVESGSRALQFLGLDGENCSIDFDESSVFREIPMVVMSSENILTRIASPL</sequence>
<reference evidence="1 2" key="1">
    <citation type="journal article" date="2017" name="Plant Biotechnol. J.">
        <title>A comprehensive draft genome sequence for lupin (Lupinus angustifolius), an emerging health food: insights into plant-microbe interactions and legume evolution.</title>
        <authorList>
            <person name="Hane J.K."/>
            <person name="Ming Y."/>
            <person name="Kamphuis L.G."/>
            <person name="Nelson M.N."/>
            <person name="Garg G."/>
            <person name="Atkins C.A."/>
            <person name="Bayer P.E."/>
            <person name="Bravo A."/>
            <person name="Bringans S."/>
            <person name="Cannon S."/>
            <person name="Edwards D."/>
            <person name="Foley R."/>
            <person name="Gao L.L."/>
            <person name="Harrison M.J."/>
            <person name="Huang W."/>
            <person name="Hurgobin B."/>
            <person name="Li S."/>
            <person name="Liu C.W."/>
            <person name="McGrath A."/>
            <person name="Morahan G."/>
            <person name="Murray J."/>
            <person name="Weller J."/>
            <person name="Jian J."/>
            <person name="Singh K.B."/>
        </authorList>
    </citation>
    <scope>NUCLEOTIDE SEQUENCE [LARGE SCALE GENOMIC DNA]</scope>
    <source>
        <strain evidence="2">cv. Tanjil</strain>
        <tissue evidence="1">Whole plant</tissue>
    </source>
</reference>
<dbReference type="AlphaFoldDB" id="A0A1J7FNH8"/>
<dbReference type="EMBL" id="KV862291">
    <property type="protein sequence ID" value="OIV89463.1"/>
    <property type="molecule type" value="Genomic_DNA"/>
</dbReference>
<dbReference type="Gramene" id="OIV89463">
    <property type="protein sequence ID" value="OIV89463"/>
    <property type="gene ID" value="TanjilG_21662"/>
</dbReference>